<dbReference type="Pfam" id="PF19827">
    <property type="entry name" value="DUF6308"/>
    <property type="match status" value="1"/>
</dbReference>
<protein>
    <submittedName>
        <fullName evidence="1">Uncharacterized protein</fullName>
    </submittedName>
</protein>
<accession>I4EKK3</accession>
<evidence type="ECO:0000313" key="2">
    <source>
        <dbReference type="Proteomes" id="UP000004221"/>
    </source>
</evidence>
<gene>
    <name evidence="1" type="ORF">NITHO_4670002</name>
</gene>
<proteinExistence type="predicted"/>
<evidence type="ECO:0000313" key="1">
    <source>
        <dbReference type="EMBL" id="CCF85215.1"/>
    </source>
</evidence>
<dbReference type="Proteomes" id="UP000004221">
    <property type="component" value="Unassembled WGS sequence"/>
</dbReference>
<dbReference type="OrthoDB" id="5178186at2"/>
<reference evidence="1 2" key="1">
    <citation type="journal article" date="2012" name="ISME J.">
        <title>Nitrification expanded: discovery, physiology and genomics of a nitrite-oxidizing bacterium from the phylum Chloroflexi.</title>
        <authorList>
            <person name="Sorokin D.Y."/>
            <person name="Lucker S."/>
            <person name="Vejmelkova D."/>
            <person name="Kostrikina N.A."/>
            <person name="Kleerebezem R."/>
            <person name="Rijpstra W.I."/>
            <person name="Damste J.S."/>
            <person name="Le Paslier D."/>
            <person name="Muyzer G."/>
            <person name="Wagner M."/>
            <person name="van Loosdrecht M.C."/>
            <person name="Daims H."/>
        </authorList>
    </citation>
    <scope>NUCLEOTIDE SEQUENCE [LARGE SCALE GENOMIC DNA]</scope>
    <source>
        <strain evidence="2">none</strain>
    </source>
</reference>
<sequence>MNDHEWRQLRCRERIAALLEAIMGPYRNLAVTTKVLHAKRPRLIPVCDSYVVQMLGGSPEPGPDKAASIIAHLRDQGRANLEVLQAIQRYLASLGIQRTLVRIMDALIWVSHPGAWGSNTYKHLNQITVGVSVDSAAS</sequence>
<dbReference type="AlphaFoldDB" id="I4EKK3"/>
<name>I4EKK3_9BACT</name>
<keyword evidence="2" id="KW-1185">Reference proteome</keyword>
<organism evidence="1 2">
    <name type="scientific">Nitrolancea hollandica Lb</name>
    <dbReference type="NCBI Taxonomy" id="1129897"/>
    <lineage>
        <taxon>Bacteria</taxon>
        <taxon>Pseudomonadati</taxon>
        <taxon>Thermomicrobiota</taxon>
        <taxon>Thermomicrobia</taxon>
        <taxon>Sphaerobacterales</taxon>
        <taxon>Sphaerobacterineae</taxon>
        <taxon>Sphaerobacteraceae</taxon>
        <taxon>Nitrolancea</taxon>
    </lineage>
</organism>
<dbReference type="EMBL" id="CAGS01000409">
    <property type="protein sequence ID" value="CCF85215.1"/>
    <property type="molecule type" value="Genomic_DNA"/>
</dbReference>
<dbReference type="InterPro" id="IPR046275">
    <property type="entry name" value="DUF6308"/>
</dbReference>
<comment type="caution">
    <text evidence="1">The sequence shown here is derived from an EMBL/GenBank/DDBJ whole genome shotgun (WGS) entry which is preliminary data.</text>
</comment>